<keyword evidence="2" id="KW-1133">Transmembrane helix</keyword>
<name>A0A2T4C5Q0_TRILO</name>
<organism evidence="3 4">
    <name type="scientific">Trichoderma longibrachiatum ATCC 18648</name>
    <dbReference type="NCBI Taxonomy" id="983965"/>
    <lineage>
        <taxon>Eukaryota</taxon>
        <taxon>Fungi</taxon>
        <taxon>Dikarya</taxon>
        <taxon>Ascomycota</taxon>
        <taxon>Pezizomycotina</taxon>
        <taxon>Sordariomycetes</taxon>
        <taxon>Hypocreomycetidae</taxon>
        <taxon>Hypocreales</taxon>
        <taxon>Hypocreaceae</taxon>
        <taxon>Trichoderma</taxon>
    </lineage>
</organism>
<feature type="region of interest" description="Disordered" evidence="1">
    <location>
        <begin position="141"/>
        <end position="163"/>
    </location>
</feature>
<feature type="compositionally biased region" description="Polar residues" evidence="1">
    <location>
        <begin position="147"/>
        <end position="156"/>
    </location>
</feature>
<sequence>MGEASRLGKKGRSLTARHSVFSLGIVGLALKLRIVLTWMVCCSLSFFGYYSFPYPLAKSFAPLQMLFTLLVTRFCSPRRERECRMHVRWNWNGSSRRPKKTHGYFSSSDTGDMALGSLLFFLLLIPMGRMNWGSVTGLPSGVDRQRGTSPRWSGSEQPGRMVF</sequence>
<gene>
    <name evidence="3" type="ORF">M440DRAFT_1236560</name>
</gene>
<feature type="transmembrane region" description="Helical" evidence="2">
    <location>
        <begin position="20"/>
        <end position="50"/>
    </location>
</feature>
<accession>A0A2T4C5Q0</accession>
<evidence type="ECO:0000256" key="1">
    <source>
        <dbReference type="SAM" id="MobiDB-lite"/>
    </source>
</evidence>
<dbReference type="EMBL" id="KZ679131">
    <property type="protein sequence ID" value="PTB76852.1"/>
    <property type="molecule type" value="Genomic_DNA"/>
</dbReference>
<reference evidence="3 4" key="1">
    <citation type="submission" date="2016-07" db="EMBL/GenBank/DDBJ databases">
        <title>Multiple horizontal gene transfer events from other fungi enriched the ability of initially mycotrophic Trichoderma (Ascomycota) to feed on dead plant biomass.</title>
        <authorList>
            <consortium name="DOE Joint Genome Institute"/>
            <person name="Aerts A."/>
            <person name="Atanasova L."/>
            <person name="Chenthamara K."/>
            <person name="Zhang J."/>
            <person name="Grujic M."/>
            <person name="Henrissat B."/>
            <person name="Kuo A."/>
            <person name="Salamov A."/>
            <person name="Lipzen A."/>
            <person name="Labutti K."/>
            <person name="Barry K."/>
            <person name="Miao Y."/>
            <person name="Rahimi M.J."/>
            <person name="Shen Q."/>
            <person name="Grigoriev I.V."/>
            <person name="Kubicek C.P."/>
            <person name="Druzhinina I.S."/>
        </authorList>
    </citation>
    <scope>NUCLEOTIDE SEQUENCE [LARGE SCALE GENOMIC DNA]</scope>
    <source>
        <strain evidence="3 4">ATCC 18648</strain>
    </source>
</reference>
<dbReference type="AlphaFoldDB" id="A0A2T4C5Q0"/>
<evidence type="ECO:0000256" key="2">
    <source>
        <dbReference type="SAM" id="Phobius"/>
    </source>
</evidence>
<protein>
    <submittedName>
        <fullName evidence="3">Uncharacterized protein</fullName>
    </submittedName>
</protein>
<evidence type="ECO:0000313" key="4">
    <source>
        <dbReference type="Proteomes" id="UP000240760"/>
    </source>
</evidence>
<keyword evidence="2" id="KW-0812">Transmembrane</keyword>
<keyword evidence="4" id="KW-1185">Reference proteome</keyword>
<evidence type="ECO:0000313" key="3">
    <source>
        <dbReference type="EMBL" id="PTB76852.1"/>
    </source>
</evidence>
<dbReference type="Proteomes" id="UP000240760">
    <property type="component" value="Unassembled WGS sequence"/>
</dbReference>
<keyword evidence="2" id="KW-0472">Membrane</keyword>
<proteinExistence type="predicted"/>
<feature type="transmembrane region" description="Helical" evidence="2">
    <location>
        <begin position="104"/>
        <end position="125"/>
    </location>
</feature>